<dbReference type="EMBL" id="KN645173">
    <property type="protein sequence ID" value="KHN41408.1"/>
    <property type="molecule type" value="Genomic_DNA"/>
</dbReference>
<gene>
    <name evidence="2" type="ORF">glysoja_048431</name>
</gene>
<organism evidence="2">
    <name type="scientific">Glycine soja</name>
    <name type="common">Wild soybean</name>
    <dbReference type="NCBI Taxonomy" id="3848"/>
    <lineage>
        <taxon>Eukaryota</taxon>
        <taxon>Viridiplantae</taxon>
        <taxon>Streptophyta</taxon>
        <taxon>Embryophyta</taxon>
        <taxon>Tracheophyta</taxon>
        <taxon>Spermatophyta</taxon>
        <taxon>Magnoliopsida</taxon>
        <taxon>eudicotyledons</taxon>
        <taxon>Gunneridae</taxon>
        <taxon>Pentapetalae</taxon>
        <taxon>rosids</taxon>
        <taxon>fabids</taxon>
        <taxon>Fabales</taxon>
        <taxon>Fabaceae</taxon>
        <taxon>Papilionoideae</taxon>
        <taxon>50 kb inversion clade</taxon>
        <taxon>NPAAA clade</taxon>
        <taxon>indigoferoid/millettioid clade</taxon>
        <taxon>Phaseoleae</taxon>
        <taxon>Glycine</taxon>
        <taxon>Glycine subgen. Soja</taxon>
    </lineage>
</organism>
<reference evidence="2" key="1">
    <citation type="submission" date="2014-07" db="EMBL/GenBank/DDBJ databases">
        <title>Identification of a novel salt tolerance gene in wild soybean by whole-genome sequencing.</title>
        <authorList>
            <person name="Lam H.-M."/>
            <person name="Qi X."/>
            <person name="Li M.-W."/>
            <person name="Liu X."/>
            <person name="Xie M."/>
            <person name="Ni M."/>
            <person name="Xu X."/>
        </authorList>
    </citation>
    <scope>NUCLEOTIDE SEQUENCE [LARGE SCALE GENOMIC DNA]</scope>
    <source>
        <tissue evidence="2">Root</tissue>
    </source>
</reference>
<evidence type="ECO:0000256" key="1">
    <source>
        <dbReference type="SAM" id="MobiDB-lite"/>
    </source>
</evidence>
<name>A0A0B2S9L7_GLYSO</name>
<dbReference type="Proteomes" id="UP000053555">
    <property type="component" value="Unassembled WGS sequence"/>
</dbReference>
<feature type="region of interest" description="Disordered" evidence="1">
    <location>
        <begin position="47"/>
        <end position="67"/>
    </location>
</feature>
<accession>A0A0B2S9L7</accession>
<proteinExistence type="predicted"/>
<feature type="region of interest" description="Disordered" evidence="1">
    <location>
        <begin position="1"/>
        <end position="28"/>
    </location>
</feature>
<sequence>MTEPIEPSMSSSSLRDPTTVVHPRHEPFEHDLLPIPMLRPSERRVYGAGNSLSEREGHPSMILIGSR</sequence>
<protein>
    <submittedName>
        <fullName evidence="2">Uncharacterized protein</fullName>
    </submittedName>
</protein>
<evidence type="ECO:0000313" key="2">
    <source>
        <dbReference type="EMBL" id="KHN41408.1"/>
    </source>
</evidence>
<dbReference type="AlphaFoldDB" id="A0A0B2S9L7"/>